<evidence type="ECO:0000313" key="3">
    <source>
        <dbReference type="EMBL" id="PHG19355.1"/>
    </source>
</evidence>
<name>A0ABD6TLY0_9BACI</name>
<dbReference type="EMBL" id="NUUI01000031">
    <property type="protein sequence ID" value="PHG19355.1"/>
    <property type="molecule type" value="Genomic_DNA"/>
</dbReference>
<feature type="domain" description="Transposase IS4-like" evidence="2">
    <location>
        <begin position="120"/>
        <end position="201"/>
    </location>
</feature>
<dbReference type="InterPro" id="IPR002559">
    <property type="entry name" value="Transposase_11"/>
</dbReference>
<gene>
    <name evidence="3" type="ORF">COI74_17345</name>
</gene>
<dbReference type="InterPro" id="IPR012337">
    <property type="entry name" value="RNaseH-like_sf"/>
</dbReference>
<evidence type="ECO:0000313" key="4">
    <source>
        <dbReference type="Proteomes" id="UP000225062"/>
    </source>
</evidence>
<dbReference type="Pfam" id="PF01609">
    <property type="entry name" value="DDE_Tnp_1"/>
    <property type="match status" value="1"/>
</dbReference>
<dbReference type="RefSeq" id="WP_142347663.1">
    <property type="nucleotide sequence ID" value="NZ_NUUI01000031.1"/>
</dbReference>
<organism evidence="3 4">
    <name type="scientific">Bacillus wiedmannii</name>
    <dbReference type="NCBI Taxonomy" id="1890302"/>
    <lineage>
        <taxon>Bacteria</taxon>
        <taxon>Bacillati</taxon>
        <taxon>Bacillota</taxon>
        <taxon>Bacilli</taxon>
        <taxon>Bacillales</taxon>
        <taxon>Bacillaceae</taxon>
        <taxon>Bacillus</taxon>
        <taxon>Bacillus cereus group</taxon>
    </lineage>
</organism>
<proteinExistence type="predicted"/>
<protein>
    <submittedName>
        <fullName evidence="3">IS4 family transposase</fullName>
    </submittedName>
</protein>
<comment type="caution">
    <text evidence="3">The sequence shown here is derived from an EMBL/GenBank/DDBJ whole genome shotgun (WGS) entry which is preliminary data.</text>
</comment>
<evidence type="ECO:0000256" key="1">
    <source>
        <dbReference type="ARBA" id="ARBA00002286"/>
    </source>
</evidence>
<dbReference type="SUPFAM" id="SSF53098">
    <property type="entry name" value="Ribonuclease H-like"/>
    <property type="match status" value="1"/>
</dbReference>
<sequence>MSVSVSDELQLFAQEIQSFLSQNTLRDFARDVGFVKRTSKYQEKDLVALCVLLSQNVAMTSLTQLSSCLEASAEVLISPEGLNQRFNKAAVQLLQHLLAELLSKKLAVSMPISFPYTSVFKRIRILDSTAFQLPDVFSSVYPGAGGCSHTAGIKIQLEYDLLSGQFLHIHTGPGKQHDRTYGSLCAPTVTANDLCIRDLGY</sequence>
<accession>A0ABD6TLY0</accession>
<evidence type="ECO:0000259" key="2">
    <source>
        <dbReference type="Pfam" id="PF01609"/>
    </source>
</evidence>
<dbReference type="InterPro" id="IPR047952">
    <property type="entry name" value="Transpos_IS4"/>
</dbReference>
<comment type="function">
    <text evidence="1">Involved in the transposition of the insertion sequence.</text>
</comment>
<feature type="non-terminal residue" evidence="3">
    <location>
        <position position="201"/>
    </location>
</feature>
<dbReference type="Proteomes" id="UP000225062">
    <property type="component" value="Unassembled WGS sequence"/>
</dbReference>
<dbReference type="AlphaFoldDB" id="A0ABD6TLY0"/>
<reference evidence="3 4" key="1">
    <citation type="submission" date="2017-09" db="EMBL/GenBank/DDBJ databases">
        <title>Large-scale bioinformatics analysis of Bacillus genomes uncovers conserved roles of natural products in bacterial physiology.</title>
        <authorList>
            <consortium name="Agbiome Team Llc"/>
            <person name="Bleich R.M."/>
            <person name="Grubbs K.J."/>
            <person name="Santa Maria K.C."/>
            <person name="Allen S.E."/>
            <person name="Farag S."/>
            <person name="Shank E.A."/>
            <person name="Bowers A."/>
        </authorList>
    </citation>
    <scope>NUCLEOTIDE SEQUENCE [LARGE SCALE GENOMIC DNA]</scope>
    <source>
        <strain evidence="3 4">AFS032503</strain>
    </source>
</reference>
<dbReference type="NCBIfam" id="NF033592">
    <property type="entry name" value="transpos_IS4_1"/>
    <property type="match status" value="1"/>
</dbReference>